<dbReference type="InterPro" id="IPR016186">
    <property type="entry name" value="C-type_lectin-like/link_sf"/>
</dbReference>
<dbReference type="AlphaFoldDB" id="A0A2C6DS52"/>
<dbReference type="Pfam" id="PF21764">
    <property type="entry name" value="Invasin_D4"/>
    <property type="match status" value="1"/>
</dbReference>
<dbReference type="GO" id="GO:0009279">
    <property type="term" value="C:cell outer membrane"/>
    <property type="evidence" value="ECO:0007669"/>
    <property type="project" value="TreeGrafter"/>
</dbReference>
<dbReference type="STRING" id="1111728.GCA_000427805_03630"/>
<dbReference type="SUPFAM" id="SSF49373">
    <property type="entry name" value="Invasin/intimin cell-adhesion fragments"/>
    <property type="match status" value="1"/>
</dbReference>
<dbReference type="PANTHER" id="PTHR39576:SF1">
    <property type="entry name" value="INVASIN"/>
    <property type="match status" value="1"/>
</dbReference>
<evidence type="ECO:0000313" key="5">
    <source>
        <dbReference type="Proteomes" id="UP000373449"/>
    </source>
</evidence>
<proteinExistence type="predicted"/>
<dbReference type="EMBL" id="CAADJA010000002">
    <property type="protein sequence ID" value="VFS51990.1"/>
    <property type="molecule type" value="Genomic_DNA"/>
</dbReference>
<dbReference type="InterPro" id="IPR016187">
    <property type="entry name" value="CTDL_fold"/>
</dbReference>
<dbReference type="Gene3D" id="3.10.100.10">
    <property type="entry name" value="Mannose-Binding Protein A, subunit A"/>
    <property type="match status" value="1"/>
</dbReference>
<evidence type="ECO:0000313" key="4">
    <source>
        <dbReference type="Proteomes" id="UP000224974"/>
    </source>
</evidence>
<reference evidence="3 5" key="3">
    <citation type="submission" date="2019-03" db="EMBL/GenBank/DDBJ databases">
        <authorList>
            <consortium name="Pathogen Informatics"/>
        </authorList>
    </citation>
    <scope>NUCLEOTIDE SEQUENCE [LARGE SCALE GENOMIC DNA]</scope>
    <source>
        <strain evidence="3 5">NCTC12282</strain>
    </source>
</reference>
<protein>
    <submittedName>
        <fullName evidence="3">Invasin</fullName>
    </submittedName>
</protein>
<dbReference type="EMBL" id="PDDX01000001">
    <property type="protein sequence ID" value="PHI31533.1"/>
    <property type="molecule type" value="Genomic_DNA"/>
</dbReference>
<evidence type="ECO:0000313" key="2">
    <source>
        <dbReference type="EMBL" id="PHI31533.1"/>
    </source>
</evidence>
<organism evidence="2 4">
    <name type="scientific">Budvicia aquatica</name>
    <dbReference type="NCBI Taxonomy" id="82979"/>
    <lineage>
        <taxon>Bacteria</taxon>
        <taxon>Pseudomonadati</taxon>
        <taxon>Pseudomonadota</taxon>
        <taxon>Gammaproteobacteria</taxon>
        <taxon>Enterobacterales</taxon>
        <taxon>Budviciaceae</taxon>
        <taxon>Budvicia</taxon>
    </lineage>
</organism>
<reference evidence="4" key="1">
    <citation type="submission" date="2017-09" db="EMBL/GenBank/DDBJ databases">
        <title>FDA dAtabase for Regulatory Grade micrObial Sequences (FDA-ARGOS): Supporting development and validation of Infectious Disease Dx tests.</title>
        <authorList>
            <person name="Minogue T."/>
            <person name="Wolcott M."/>
            <person name="Wasieloski L."/>
            <person name="Aguilar W."/>
            <person name="Moore D."/>
            <person name="Tallon L."/>
            <person name="Sadzewicz L."/>
            <person name="Ott S."/>
            <person name="Zhao X."/>
            <person name="Nagaraj S."/>
            <person name="Vavikolanu K."/>
            <person name="Aluvathingal J."/>
            <person name="Nadendla S."/>
            <person name="Sichtig H."/>
        </authorList>
    </citation>
    <scope>NUCLEOTIDE SEQUENCE [LARGE SCALE GENOMIC DNA]</scope>
    <source>
        <strain evidence="4">FDAARGOS_387</strain>
    </source>
</reference>
<evidence type="ECO:0000313" key="3">
    <source>
        <dbReference type="EMBL" id="VFS51990.1"/>
    </source>
</evidence>
<keyword evidence="4" id="KW-1185">Reference proteome</keyword>
<name>A0A2C6DS52_9GAMM</name>
<dbReference type="InterPro" id="IPR048658">
    <property type="entry name" value="Invasin_D4"/>
</dbReference>
<dbReference type="Proteomes" id="UP000373449">
    <property type="component" value="Unassembled WGS sequence"/>
</dbReference>
<evidence type="ECO:0000259" key="1">
    <source>
        <dbReference type="Pfam" id="PF21764"/>
    </source>
</evidence>
<dbReference type="Gene3D" id="2.60.40.1080">
    <property type="match status" value="1"/>
</dbReference>
<dbReference type="Proteomes" id="UP000224974">
    <property type="component" value="Unassembled WGS sequence"/>
</dbReference>
<dbReference type="PANTHER" id="PTHR39576">
    <property type="entry name" value="ATTACHING AND EFFACING PROTEIN HOMOLOG-RELATED-RELATED"/>
    <property type="match status" value="1"/>
</dbReference>
<dbReference type="SUPFAM" id="SSF56436">
    <property type="entry name" value="C-type lectin-like"/>
    <property type="match status" value="1"/>
</dbReference>
<dbReference type="RefSeq" id="WP_029096927.1">
    <property type="nucleotide sequence ID" value="NZ_CAADJA010000002.1"/>
</dbReference>
<dbReference type="InterPro" id="IPR008964">
    <property type="entry name" value="Invasin/intimin_cell_adhesion"/>
</dbReference>
<accession>A0A2C6DS52</accession>
<reference evidence="2" key="2">
    <citation type="submission" date="2017-09" db="EMBL/GenBank/DDBJ databases">
        <title>FDA dAtabase for Regulatory Grade micrObial Sequences (FDA-ARGOS): Supporting development and validation of Infectious Disease Dx tests.</title>
        <authorList>
            <person name="Minogue T."/>
            <person name="Wolcott M."/>
            <person name="Wasieloski L."/>
            <person name="Aguilar W."/>
            <person name="Moore D."/>
            <person name="Tallon L.J."/>
            <person name="Sadzewicz L."/>
            <person name="Ott S."/>
            <person name="Zhao X."/>
            <person name="Nagaraj S."/>
            <person name="Vavikolanu K."/>
            <person name="Aluvathingal J."/>
            <person name="Nadendla S."/>
            <person name="Sichtig H."/>
        </authorList>
    </citation>
    <scope>NUCLEOTIDE SEQUENCE</scope>
    <source>
        <strain evidence="2">FDAARGOS_387</strain>
    </source>
</reference>
<gene>
    <name evidence="2" type="ORF">CRN84_20425</name>
    <name evidence="3" type="ORF">NCTC12282_05607</name>
</gene>
<sequence length="325" mass="34789">MLARKAMNTQFNVKREQQMTTTRQRNTPVSRPAVSALFVMVMASFSAGVQADVQPPPQARLTITDEPLAVQTSSAIAPVVVQAPPVATPVMPVTSSAVSGEVVPTPPVSMMVPVEPILASSTPGDIATVLVSGKIFPVNGYFPQTGFVGATFQVLMNGRDPEDNTQYQWHSNQNWVGVDTAGTVTFTGTPTPQTRSVTVTATPITGGTPQTLTLTINRWFINAKAEKMTAPAAIAWCQSQGDGFAVPDAVMMTATSVGSPSLRDANGKLWNEWGTMALYRSGWQLDNYWGAKVQANTREMVGLVGGSFYWVPESSKYLVTCARAL</sequence>
<dbReference type="InterPro" id="IPR051715">
    <property type="entry name" value="Intimin-Invasin_domain"/>
</dbReference>
<feature type="domain" description="Invasin" evidence="1">
    <location>
        <begin position="129"/>
        <end position="201"/>
    </location>
</feature>